<dbReference type="InterPro" id="IPR028002">
    <property type="entry name" value="Myb_DNA-bind_5"/>
</dbReference>
<feature type="compositionally biased region" description="Low complexity" evidence="1">
    <location>
        <begin position="180"/>
        <end position="194"/>
    </location>
</feature>
<dbReference type="PANTHER" id="PTHR23098">
    <property type="entry name" value="AGAP001331-PA-RELATED"/>
    <property type="match status" value="1"/>
</dbReference>
<protein>
    <recommendedName>
        <fullName evidence="2">Myb/SANT-like DNA-binding domain-containing protein</fullName>
    </recommendedName>
</protein>
<dbReference type="Proteomes" id="UP001152320">
    <property type="component" value="Unassembled WGS sequence"/>
</dbReference>
<dbReference type="Pfam" id="PF13873">
    <property type="entry name" value="Myb_DNA-bind_5"/>
    <property type="match status" value="1"/>
</dbReference>
<feature type="domain" description="Myb/SANT-like DNA-binding" evidence="2">
    <location>
        <begin position="16"/>
        <end position="91"/>
    </location>
</feature>
<evidence type="ECO:0000313" key="3">
    <source>
        <dbReference type="EMBL" id="KAJ8018494.1"/>
    </source>
</evidence>
<sequence>MASSENWEKGEKKQTRQRRWMEGEVILLANLVKARREHLFGTSEGFGVEKRKRKMWEEVAERVKVAGGDVDRGGWESMRKKWTDVSFRAKKYKKDRLGVNKTGGGPQPLINPAMEAVLDALPCEVTGGIVPIGVCETVPEMQDSPQTQIGREEQTKSQVDLTKEAGPSGVHKPAQCAMDGNSQSSTSSGGNSQGARPKKRKREENSKKRSRLSKDPSLLDLNNEMILLEKTKIEIQRQILETLKQISNNISKLIPEPDTVDLLTSMISEQ</sequence>
<dbReference type="EMBL" id="JAIZAY010000328">
    <property type="protein sequence ID" value="KAJ8018494.1"/>
    <property type="molecule type" value="Genomic_DNA"/>
</dbReference>
<name>A0A9Q0YDQ7_HOLLE</name>
<organism evidence="3 4">
    <name type="scientific">Holothuria leucospilota</name>
    <name type="common">Black long sea cucumber</name>
    <name type="synonym">Mertensiothuria leucospilota</name>
    <dbReference type="NCBI Taxonomy" id="206669"/>
    <lineage>
        <taxon>Eukaryota</taxon>
        <taxon>Metazoa</taxon>
        <taxon>Echinodermata</taxon>
        <taxon>Eleutherozoa</taxon>
        <taxon>Echinozoa</taxon>
        <taxon>Holothuroidea</taxon>
        <taxon>Aspidochirotacea</taxon>
        <taxon>Aspidochirotida</taxon>
        <taxon>Holothuriidae</taxon>
        <taxon>Holothuria</taxon>
    </lineage>
</organism>
<dbReference type="GO" id="GO:0005634">
    <property type="term" value="C:nucleus"/>
    <property type="evidence" value="ECO:0007669"/>
    <property type="project" value="TreeGrafter"/>
</dbReference>
<proteinExistence type="predicted"/>
<keyword evidence="4" id="KW-1185">Reference proteome</keyword>
<dbReference type="PANTHER" id="PTHR23098:SF16">
    <property type="entry name" value="REGULATORY PROTEIN ZESTE"/>
    <property type="match status" value="1"/>
</dbReference>
<dbReference type="AlphaFoldDB" id="A0A9Q0YDQ7"/>
<gene>
    <name evidence="3" type="ORF">HOLleu_43486</name>
</gene>
<comment type="caution">
    <text evidence="3">The sequence shown here is derived from an EMBL/GenBank/DDBJ whole genome shotgun (WGS) entry which is preliminary data.</text>
</comment>
<evidence type="ECO:0000259" key="2">
    <source>
        <dbReference type="Pfam" id="PF13873"/>
    </source>
</evidence>
<dbReference type="OrthoDB" id="6499071at2759"/>
<reference evidence="3" key="1">
    <citation type="submission" date="2021-10" db="EMBL/GenBank/DDBJ databases">
        <title>Tropical sea cucumber genome reveals ecological adaptation and Cuvierian tubules defense mechanism.</title>
        <authorList>
            <person name="Chen T."/>
        </authorList>
    </citation>
    <scope>NUCLEOTIDE SEQUENCE</scope>
    <source>
        <strain evidence="3">Nanhai2018</strain>
        <tissue evidence="3">Muscle</tissue>
    </source>
</reference>
<evidence type="ECO:0000313" key="4">
    <source>
        <dbReference type="Proteomes" id="UP001152320"/>
    </source>
</evidence>
<accession>A0A9Q0YDQ7</accession>
<evidence type="ECO:0000256" key="1">
    <source>
        <dbReference type="SAM" id="MobiDB-lite"/>
    </source>
</evidence>
<feature type="region of interest" description="Disordered" evidence="1">
    <location>
        <begin position="142"/>
        <end position="216"/>
    </location>
</feature>